<accession>A0A4X2K7B1</accession>
<protein>
    <recommendedName>
        <fullName evidence="3">nucleoside-diphosphate kinase</fullName>
        <ecNumber evidence="3">2.7.4.6</ecNumber>
    </recommendedName>
</protein>
<dbReference type="OMA" id="IMWASKE"/>
<dbReference type="PROSITE" id="PS51374">
    <property type="entry name" value="NDPK_LIKE"/>
    <property type="match status" value="1"/>
</dbReference>
<keyword evidence="10" id="KW-1185">Reference proteome</keyword>
<evidence type="ECO:0000313" key="10">
    <source>
        <dbReference type="Proteomes" id="UP000314987"/>
    </source>
</evidence>
<evidence type="ECO:0000256" key="5">
    <source>
        <dbReference type="ARBA" id="ARBA00022777"/>
    </source>
</evidence>
<comment type="caution">
    <text evidence="6">Lacks conserved residue(s) required for the propagation of feature annotation.</text>
</comment>
<evidence type="ECO:0000256" key="3">
    <source>
        <dbReference type="ARBA" id="ARBA00012966"/>
    </source>
</evidence>
<proteinExistence type="inferred from homology"/>
<name>A0A4X2K7B1_VOMUR</name>
<comment type="similarity">
    <text evidence="2 6 7">Belongs to the NDK family.</text>
</comment>
<feature type="domain" description="Nucleoside diphosphate kinase-like" evidence="8">
    <location>
        <begin position="4"/>
        <end position="77"/>
    </location>
</feature>
<evidence type="ECO:0000256" key="2">
    <source>
        <dbReference type="ARBA" id="ARBA00008142"/>
    </source>
</evidence>
<dbReference type="GeneTree" id="ENSGT00940000161569"/>
<dbReference type="Ensembl" id="ENSVURT00010022992.1">
    <property type="protein sequence ID" value="ENSVURP00010020188.1"/>
    <property type="gene ID" value="ENSVURG00010015464.1"/>
</dbReference>
<comment type="cofactor">
    <cofactor evidence="1">
        <name>Mg(2+)</name>
        <dbReference type="ChEBI" id="CHEBI:18420"/>
    </cofactor>
</comment>
<reference evidence="9" key="2">
    <citation type="submission" date="2025-05" db="UniProtKB">
        <authorList>
            <consortium name="Ensembl"/>
        </authorList>
    </citation>
    <scope>IDENTIFICATION</scope>
</reference>
<dbReference type="Gene3D" id="3.30.70.141">
    <property type="entry name" value="Nucleoside diphosphate kinase-like domain"/>
    <property type="match status" value="1"/>
</dbReference>
<dbReference type="GO" id="GO:0006228">
    <property type="term" value="P:UTP biosynthetic process"/>
    <property type="evidence" value="ECO:0007669"/>
    <property type="project" value="InterPro"/>
</dbReference>
<dbReference type="PRINTS" id="PR01243">
    <property type="entry name" value="NUCDPKINASE"/>
</dbReference>
<dbReference type="GO" id="GO:0006241">
    <property type="term" value="P:CTP biosynthetic process"/>
    <property type="evidence" value="ECO:0007669"/>
    <property type="project" value="InterPro"/>
</dbReference>
<evidence type="ECO:0000256" key="1">
    <source>
        <dbReference type="ARBA" id="ARBA00001946"/>
    </source>
</evidence>
<dbReference type="InterPro" id="IPR036850">
    <property type="entry name" value="NDK-like_dom_sf"/>
</dbReference>
<reference evidence="10" key="1">
    <citation type="submission" date="2018-12" db="EMBL/GenBank/DDBJ databases">
        <authorList>
            <person name="Yazar S."/>
        </authorList>
    </citation>
    <scope>NUCLEOTIDE SEQUENCE [LARGE SCALE GENOMIC DNA]</scope>
</reference>
<dbReference type="GO" id="GO:0006183">
    <property type="term" value="P:GTP biosynthetic process"/>
    <property type="evidence" value="ECO:0007669"/>
    <property type="project" value="InterPro"/>
</dbReference>
<dbReference type="GO" id="GO:0004550">
    <property type="term" value="F:nucleoside diphosphate kinase activity"/>
    <property type="evidence" value="ECO:0007669"/>
    <property type="project" value="UniProtKB-EC"/>
</dbReference>
<dbReference type="PANTHER" id="PTHR11349">
    <property type="entry name" value="NUCLEOSIDE DIPHOSPHATE KINASE"/>
    <property type="match status" value="1"/>
</dbReference>
<dbReference type="FunFam" id="3.30.70.141:FF:000039">
    <property type="entry name" value="Nucleoside diphosphate kinase B"/>
    <property type="match status" value="1"/>
</dbReference>
<dbReference type="STRING" id="29139.ENSVURP00010005991"/>
<evidence type="ECO:0000256" key="7">
    <source>
        <dbReference type="RuleBase" id="RU004011"/>
    </source>
</evidence>
<dbReference type="SMART" id="SM00562">
    <property type="entry name" value="NDK"/>
    <property type="match status" value="1"/>
</dbReference>
<keyword evidence="4" id="KW-0808">Transferase</keyword>
<dbReference type="EC" id="2.7.4.6" evidence="3"/>
<dbReference type="AlphaFoldDB" id="A0A4X2K7B1"/>
<dbReference type="Pfam" id="PF00334">
    <property type="entry name" value="NDK"/>
    <property type="match status" value="1"/>
</dbReference>
<dbReference type="InterPro" id="IPR001564">
    <property type="entry name" value="Nucleoside_diP_kinase"/>
</dbReference>
<dbReference type="SUPFAM" id="SSF54919">
    <property type="entry name" value="Nucleoside diphosphate kinase, NDK"/>
    <property type="match status" value="1"/>
</dbReference>
<keyword evidence="5" id="KW-0418">Kinase</keyword>
<organism evidence="9 10">
    <name type="scientific">Vombatus ursinus</name>
    <name type="common">Common wombat</name>
    <dbReference type="NCBI Taxonomy" id="29139"/>
    <lineage>
        <taxon>Eukaryota</taxon>
        <taxon>Metazoa</taxon>
        <taxon>Chordata</taxon>
        <taxon>Craniata</taxon>
        <taxon>Vertebrata</taxon>
        <taxon>Euteleostomi</taxon>
        <taxon>Mammalia</taxon>
        <taxon>Metatheria</taxon>
        <taxon>Diprotodontia</taxon>
        <taxon>Vombatidae</taxon>
        <taxon>Vombatus</taxon>
    </lineage>
</organism>
<evidence type="ECO:0000313" key="9">
    <source>
        <dbReference type="Ensembl" id="ENSVURP00010005991.1"/>
    </source>
</evidence>
<evidence type="ECO:0000259" key="8">
    <source>
        <dbReference type="SMART" id="SM00562"/>
    </source>
</evidence>
<dbReference type="Proteomes" id="UP000314987">
    <property type="component" value="Unassembled WGS sequence"/>
</dbReference>
<sequence>MANNEHTFISIKPDGFQQGLVRAITQRFEQKGFCLVGMNFLRALEEHLKQHYVDMKDRPFFSRLVKYMNSEPVIAMV</sequence>
<evidence type="ECO:0000256" key="6">
    <source>
        <dbReference type="PROSITE-ProRule" id="PRU00706"/>
    </source>
</evidence>
<dbReference type="InterPro" id="IPR034907">
    <property type="entry name" value="NDK-like_dom"/>
</dbReference>
<dbReference type="Ensembl" id="ENSVURT00010006775.1">
    <property type="protein sequence ID" value="ENSVURP00010005991.1"/>
    <property type="gene ID" value="ENSVURG00010004648.1"/>
</dbReference>
<evidence type="ECO:0000256" key="4">
    <source>
        <dbReference type="ARBA" id="ARBA00022679"/>
    </source>
</evidence>